<keyword evidence="3" id="KW-1185">Reference proteome</keyword>
<dbReference type="EMBL" id="FZQP02000338">
    <property type="protein sequence ID" value="VVC88523.1"/>
    <property type="molecule type" value="Genomic_DNA"/>
</dbReference>
<name>A0A5E4PRH8_9NEOP</name>
<evidence type="ECO:0000313" key="3">
    <source>
        <dbReference type="Proteomes" id="UP000324832"/>
    </source>
</evidence>
<feature type="region of interest" description="Disordered" evidence="1">
    <location>
        <begin position="152"/>
        <end position="183"/>
    </location>
</feature>
<reference evidence="2 3" key="1">
    <citation type="submission" date="2017-07" db="EMBL/GenBank/DDBJ databases">
        <authorList>
            <person name="Talla V."/>
            <person name="Backstrom N."/>
        </authorList>
    </citation>
    <scope>NUCLEOTIDE SEQUENCE [LARGE SCALE GENOMIC DNA]</scope>
</reference>
<dbReference type="CDD" id="cd00037">
    <property type="entry name" value="CLECT"/>
    <property type="match status" value="1"/>
</dbReference>
<accession>A0A5E4PRH8</accession>
<organism evidence="2 3">
    <name type="scientific">Leptidea sinapis</name>
    <dbReference type="NCBI Taxonomy" id="189913"/>
    <lineage>
        <taxon>Eukaryota</taxon>
        <taxon>Metazoa</taxon>
        <taxon>Ecdysozoa</taxon>
        <taxon>Arthropoda</taxon>
        <taxon>Hexapoda</taxon>
        <taxon>Insecta</taxon>
        <taxon>Pterygota</taxon>
        <taxon>Neoptera</taxon>
        <taxon>Endopterygota</taxon>
        <taxon>Lepidoptera</taxon>
        <taxon>Glossata</taxon>
        <taxon>Ditrysia</taxon>
        <taxon>Papilionoidea</taxon>
        <taxon>Pieridae</taxon>
        <taxon>Dismorphiinae</taxon>
        <taxon>Leptidea</taxon>
    </lineage>
</organism>
<protein>
    <submittedName>
        <fullName evidence="2">Uncharacterized protein</fullName>
    </submittedName>
</protein>
<gene>
    <name evidence="2" type="ORF">LSINAPIS_LOCUS1876</name>
</gene>
<dbReference type="Proteomes" id="UP000324832">
    <property type="component" value="Unassembled WGS sequence"/>
</dbReference>
<sequence>MFIELFPFIVCEQDQIRPSSLATQRQTEETQEPLKRQDRSSNLSVPARWEDRNLRNYLNSPKVEKASRWIGGIYDYGAKSWKWGGELRLMRYQSFSKMKKLTPEELQWTPRSCFEPRQYICQTKLEKVPKSKLKEVRLRYQTMGKINEITAPSVSTEVDDPRNNEVTSNPVANPKSYDLRPSPLRRVKRPHRNETRSYGVKPSELRRRSRPTIERRLKKPFPGYRWNRRDPEGSYRYNVELLNSGRTGLSPQQVKYHLSRVKRIRNKQLARRRRLRENEDWLVNDPRAIVQTHVRTYTVDNNISALHPKTIVEEFDMMAPPAPMVMPRPARNIW</sequence>
<feature type="compositionally biased region" description="Basic and acidic residues" evidence="1">
    <location>
        <begin position="26"/>
        <end position="39"/>
    </location>
</feature>
<proteinExistence type="predicted"/>
<evidence type="ECO:0000313" key="2">
    <source>
        <dbReference type="EMBL" id="VVC88523.1"/>
    </source>
</evidence>
<feature type="region of interest" description="Disordered" evidence="1">
    <location>
        <begin position="20"/>
        <end position="42"/>
    </location>
</feature>
<dbReference type="InterPro" id="IPR016187">
    <property type="entry name" value="CTDL_fold"/>
</dbReference>
<dbReference type="SUPFAM" id="SSF56436">
    <property type="entry name" value="C-type lectin-like"/>
    <property type="match status" value="1"/>
</dbReference>
<dbReference type="AlphaFoldDB" id="A0A5E4PRH8"/>
<evidence type="ECO:0000256" key="1">
    <source>
        <dbReference type="SAM" id="MobiDB-lite"/>
    </source>
</evidence>